<dbReference type="OMA" id="DRIIYPP"/>
<feature type="compositionally biased region" description="Basic and acidic residues" evidence="1">
    <location>
        <begin position="169"/>
        <end position="193"/>
    </location>
</feature>
<name>Q7PNV8_ANOGA</name>
<reference evidence="2" key="4">
    <citation type="journal article" date="2007" name="Genome Biol.">
        <title>Update of the Anopheles gambiae PEST genome assembly.</title>
        <authorList>
            <person name="Sharakhova M.V."/>
            <person name="Hammond M.P."/>
            <person name="Lobo N.F."/>
            <person name="Krzywinski J."/>
            <person name="Unger M.F."/>
            <person name="Hillenmeyer M.E."/>
            <person name="Bruggner R.V."/>
            <person name="Birney E."/>
            <person name="Collins F.H."/>
        </authorList>
    </citation>
    <scope>NUCLEOTIDE SEQUENCE</scope>
    <source>
        <strain evidence="2">PEST</strain>
    </source>
</reference>
<evidence type="ECO:0000313" key="2">
    <source>
        <dbReference type="EMBL" id="EAA11470.5"/>
    </source>
</evidence>
<dbReference type="eggNOG" id="ENOG502S19P">
    <property type="taxonomic scope" value="Eukaryota"/>
</dbReference>
<feature type="region of interest" description="Disordered" evidence="1">
    <location>
        <begin position="456"/>
        <end position="488"/>
    </location>
</feature>
<sequence>MPGAAITVLEFNTKRFPSSSSSSMTTREQRREEYSSSVRVMSPSRSITPTTHGHQFDNRLDNLLEDLQQSVSRPGSSLGQPINNYSSTREVQYLQPANVTTVARERSVSPSTITNERKIYKTAKYEYKSSGGSAATLPAGGRPDQSVSEVYQRNINQLDTLLNDLERERDSSLDRGNRSLSRDGIDSGLHEPGARIIKTTTTYSTTGGKQQHQPVNRELVFDSPNSYEVRQSRSRHRSPSYENHATTTSTVKNVSYGSDTGSAGIYGGIRAATPQRSMTPARSDEYYTETRTVSPSSDLVARNVRYNETVHVDDAANVLHSIPLSDDILPRPNTKVTTTVRTYTYELPPDSGAAGSLNQTIAYTNQAVNQTTSTLPAGYPDHPAQHVNPGSKTVLVKNETFNTTNNVQEYPVPTILNHPLPPNTAKTVYYKKDTKHSTTNYYPDQPVESPYPGNFRAIEPPPRTAAGSPDQPGGPMKYTVQEPGYPPGNNTTYIYREERTNTNNRYGSPVPVADNLYPTGPGGPGGPGGVPPPTTVTYKYSSTTTNATRNLYPPPAEREPLLQPFPTDGIDRNDLDGNPPRRLDDLMATFGEDGQIIYQSKVTSQTDSGPGPKRPSPERNGTGPKPIDDTVDQKSAPNQSSSSKNIAGPPVYYPPGHEMFAKKEMEASGWRSQGEYAKASGMYKYEAESKSKSSSKSGAAVVPVCLPLCCAMPCSIM</sequence>
<dbReference type="FunCoup" id="Q7PNV8">
    <property type="interactions" value="47"/>
</dbReference>
<reference evidence="2" key="5">
    <citation type="submission" date="2011-05" db="EMBL/GenBank/DDBJ databases">
        <authorList>
            <consortium name="VectorBase"/>
        </authorList>
    </citation>
    <scope>NUCLEOTIDE SEQUENCE</scope>
    <source>
        <strain evidence="2">PEST</strain>
    </source>
</reference>
<feature type="compositionally biased region" description="Polar residues" evidence="1">
    <location>
        <begin position="633"/>
        <end position="645"/>
    </location>
</feature>
<dbReference type="HOGENOM" id="CLU_422278_0_0_1"/>
<reference evidence="2" key="1">
    <citation type="journal article" date="2002" name="Science">
        <title>The genome sequence of the malaria mosquito Anopheles gambiae.</title>
        <authorList>
            <person name="Holt R.A."/>
            <person name="Subramanian G.M."/>
            <person name="Halpern A."/>
            <person name="Sutton G.G."/>
            <person name="Charlab R."/>
            <person name="Nusskern D.R."/>
            <person name="Wincker P."/>
            <person name="Clark A.G."/>
            <person name="Ribeiro J.M."/>
            <person name="Wides R."/>
            <person name="Salzberg S.L."/>
            <person name="Loftus B."/>
            <person name="Yandell M."/>
            <person name="Majoros W.H."/>
            <person name="Rusch D.B."/>
            <person name="Lai Z."/>
            <person name="Kraft C.L."/>
            <person name="Abril J.F."/>
            <person name="Anthouard V."/>
            <person name="Arensburger P."/>
            <person name="Atkinson P.W."/>
            <person name="Baden H."/>
            <person name="de Berardinis V."/>
            <person name="Baldwin D."/>
            <person name="Benes V."/>
            <person name="Biedler J."/>
            <person name="Blass C."/>
            <person name="Bolanos R."/>
            <person name="Boscus D."/>
            <person name="Barnstead M."/>
            <person name="Cai S."/>
            <person name="Center A."/>
            <person name="Chaturverdi K."/>
            <person name="Christophides G.K."/>
            <person name="Chrystal M.A."/>
            <person name="Clamp M."/>
            <person name="Cravchik A."/>
            <person name="Curwen V."/>
            <person name="Dana A."/>
            <person name="Delcher A."/>
            <person name="Dew I."/>
            <person name="Evans C.A."/>
            <person name="Flanigan M."/>
            <person name="Grundschober-Freimoser A."/>
            <person name="Friedli L."/>
            <person name="Gu Z."/>
            <person name="Guan P."/>
            <person name="Guigo R."/>
            <person name="Hillenmeyer M.E."/>
            <person name="Hladun S.L."/>
            <person name="Hogan J.R."/>
            <person name="Hong Y.S."/>
            <person name="Hoover J."/>
            <person name="Jaillon O."/>
            <person name="Ke Z."/>
            <person name="Kodira C."/>
            <person name="Kokoza E."/>
            <person name="Koutsos A."/>
            <person name="Letunic I."/>
            <person name="Levitsky A."/>
            <person name="Liang Y."/>
            <person name="Lin J.J."/>
            <person name="Lobo N.F."/>
            <person name="Lopez J.R."/>
            <person name="Malek J.A."/>
            <person name="McIntosh T.C."/>
            <person name="Meister S."/>
            <person name="Miller J."/>
            <person name="Mobarry C."/>
            <person name="Mongin E."/>
            <person name="Murphy S.D."/>
            <person name="O'Brochta D.A."/>
            <person name="Pfannkoch C."/>
            <person name="Qi R."/>
            <person name="Regier M.A."/>
            <person name="Remington K."/>
            <person name="Shao H."/>
            <person name="Sharakhova M.V."/>
            <person name="Sitter C.D."/>
            <person name="Shetty J."/>
            <person name="Smith T.J."/>
            <person name="Strong R."/>
            <person name="Sun J."/>
            <person name="Thomasova D."/>
            <person name="Ton L.Q."/>
            <person name="Topalis P."/>
            <person name="Tu Z."/>
            <person name="Unger M.F."/>
            <person name="Walenz B."/>
            <person name="Wang A."/>
            <person name="Wang J."/>
            <person name="Wang M."/>
            <person name="Wang X."/>
            <person name="Woodford K.J."/>
            <person name="Wortman J.R."/>
            <person name="Wu M."/>
            <person name="Yao A."/>
            <person name="Zdobnov E.M."/>
            <person name="Zhang H."/>
            <person name="Zhao Q."/>
            <person name="Zhao S."/>
            <person name="Zhu S.C."/>
            <person name="Zhimulev I."/>
            <person name="Coluzzi M."/>
            <person name="della Torre A."/>
            <person name="Roth C.W."/>
            <person name="Louis C."/>
            <person name="Kalush F."/>
            <person name="Mural R.J."/>
            <person name="Myers E.W."/>
            <person name="Adams M.D."/>
            <person name="Smith H.O."/>
            <person name="Broder S."/>
            <person name="Gardner M.J."/>
            <person name="Fraser C.M."/>
            <person name="Birney E."/>
            <person name="Bork P."/>
            <person name="Brey P.T."/>
            <person name="Venter J.C."/>
            <person name="Weissenbach J."/>
            <person name="Kafatos F.C."/>
            <person name="Collins F.H."/>
            <person name="Hoffman S.L."/>
        </authorList>
    </citation>
    <scope>NUCLEOTIDE SEQUENCE [LARGE SCALE GENOMIC DNA]</scope>
    <source>
        <strain evidence="2">PEST</strain>
    </source>
</reference>
<dbReference type="VEuPathDB" id="VectorBase:AGAMI1_012360"/>
<dbReference type="AlphaFoldDB" id="Q7PNV8"/>
<protein>
    <submittedName>
        <fullName evidence="2">AGAP006184-PA</fullName>
    </submittedName>
</protein>
<evidence type="ECO:0000256" key="1">
    <source>
        <dbReference type="SAM" id="MobiDB-lite"/>
    </source>
</evidence>
<feature type="region of interest" description="Disordered" evidence="1">
    <location>
        <begin position="545"/>
        <end position="584"/>
    </location>
</feature>
<feature type="region of interest" description="Disordered" evidence="1">
    <location>
        <begin position="128"/>
        <end position="147"/>
    </location>
</feature>
<dbReference type="InParanoid" id="Q7PNV8"/>
<gene>
    <name evidence="2" type="ORF">AgaP_AGAP006184</name>
</gene>
<feature type="compositionally biased region" description="Low complexity" evidence="1">
    <location>
        <begin position="35"/>
        <end position="46"/>
    </location>
</feature>
<reference evidence="2" key="2">
    <citation type="submission" date="2002-03" db="EMBL/GenBank/DDBJ databases">
        <authorList>
            <consortium name="The Anopheles Genome Sequencing Consortium"/>
        </authorList>
    </citation>
    <scope>NUCLEOTIDE SEQUENCE</scope>
    <source>
        <strain evidence="2">PEST</strain>
    </source>
</reference>
<feature type="region of interest" description="Disordered" evidence="1">
    <location>
        <begin position="169"/>
        <end position="196"/>
    </location>
</feature>
<proteinExistence type="predicted"/>
<dbReference type="EMBL" id="AAAB01008960">
    <property type="protein sequence ID" value="EAA11470.5"/>
    <property type="molecule type" value="Genomic_DNA"/>
</dbReference>
<dbReference type="VEuPathDB" id="VectorBase:AGAP006184"/>
<dbReference type="PANTHER" id="PTHR41156:SF1">
    <property type="entry name" value="ZASP-LIKE MOTIF DOMAIN-CONTAINING PROTEIN"/>
    <property type="match status" value="1"/>
</dbReference>
<accession>Q7PNV8</accession>
<feature type="region of interest" description="Disordered" evidence="1">
    <location>
        <begin position="601"/>
        <end position="652"/>
    </location>
</feature>
<reference evidence="2" key="3">
    <citation type="journal article" date="2004" name="Trends Parasitol.">
        <title>The Anopheles gambiae genome: an update.</title>
        <authorList>
            <person name="Mongin E."/>
            <person name="Louis C."/>
            <person name="Holt R.A."/>
            <person name="Birney E."/>
            <person name="Collins F.H."/>
        </authorList>
    </citation>
    <scope>NUCLEOTIDE SEQUENCE</scope>
    <source>
        <strain evidence="2">PEST</strain>
    </source>
</reference>
<feature type="compositionally biased region" description="Basic and acidic residues" evidence="1">
    <location>
        <begin position="569"/>
        <end position="584"/>
    </location>
</feature>
<feature type="region of interest" description="Disordered" evidence="1">
    <location>
        <begin position="15"/>
        <end position="54"/>
    </location>
</feature>
<comment type="caution">
    <text evidence="2">The sequence shown here is derived from an EMBL/GenBank/DDBJ whole genome shotgun (WGS) entry which is preliminary data.</text>
</comment>
<dbReference type="PANTHER" id="PTHR41156">
    <property type="entry name" value="AGAP006184-PA"/>
    <property type="match status" value="1"/>
</dbReference>
<organism evidence="2">
    <name type="scientific">Anopheles gambiae</name>
    <name type="common">African malaria mosquito</name>
    <dbReference type="NCBI Taxonomy" id="7165"/>
    <lineage>
        <taxon>Eukaryota</taxon>
        <taxon>Metazoa</taxon>
        <taxon>Ecdysozoa</taxon>
        <taxon>Arthropoda</taxon>
        <taxon>Hexapoda</taxon>
        <taxon>Insecta</taxon>
        <taxon>Pterygota</taxon>
        <taxon>Neoptera</taxon>
        <taxon>Endopterygota</taxon>
        <taxon>Diptera</taxon>
        <taxon>Nematocera</taxon>
        <taxon>Culicoidea</taxon>
        <taxon>Culicidae</taxon>
        <taxon>Anophelinae</taxon>
        <taxon>Anopheles</taxon>
    </lineage>
</organism>
<dbReference type="ExpressionAtlas" id="Q7PNV8">
    <property type="expression patterns" value="differential"/>
</dbReference>
<dbReference type="PaxDb" id="7165-AGAP006184-PA"/>
<dbReference type="PhylomeDB" id="Q7PNV8"/>